<feature type="region of interest" description="Disordered" evidence="5">
    <location>
        <begin position="57"/>
        <end position="90"/>
    </location>
</feature>
<evidence type="ECO:0000313" key="7">
    <source>
        <dbReference type="Proteomes" id="UP001162834"/>
    </source>
</evidence>
<keyword evidence="4" id="KW-0106">Calcium</keyword>
<evidence type="ECO:0000256" key="5">
    <source>
        <dbReference type="SAM" id="MobiDB-lite"/>
    </source>
</evidence>
<gene>
    <name evidence="6" type="ORF">DSM104329_01026</name>
</gene>
<evidence type="ECO:0000256" key="4">
    <source>
        <dbReference type="ARBA" id="ARBA00022837"/>
    </source>
</evidence>
<feature type="region of interest" description="Disordered" evidence="5">
    <location>
        <begin position="129"/>
        <end position="169"/>
    </location>
</feature>
<feature type="compositionally biased region" description="Polar residues" evidence="5">
    <location>
        <begin position="233"/>
        <end position="242"/>
    </location>
</feature>
<sequence>MAASATLIAGSLSGLNVHVLGFTDWPLWRSESARDQVLPAVEARVVRVLPTGTLQRSDLLDSPTREPARAIGASGGEVRSADGLAATDGAGAPGGVVNVAASLSGDGAAGAATTHGGGTGIRARGPVAHAAADSDGDGLPDAREERIGTDPQRSDTDGDGVPDAFEVDHGLDPRATADAAYDPDVDGVNNRNEYLVKFDPQKPDTNEDGVSDGEDDSDGDGLPNAVEQKLGLNPSTAVTRGATSGPIPVVGSGGPGTGGTAARAPIAQSDSKSVVSPAASGPRNDGDLDSDGDGFTNAAEVDAGTDPADPTSHPPKPPPDPPAPDPPAPAPPLDPALPPDPAPPVDPAPVDPGPVDPGPVDPGPVDPGPTDPTDPVPDGPPPADPTDTPQPPDTTPAPPAGPSDPAPGAPTAP</sequence>
<feature type="compositionally biased region" description="Pro residues" evidence="5">
    <location>
        <begin position="312"/>
        <end position="413"/>
    </location>
</feature>
<dbReference type="InterPro" id="IPR059100">
    <property type="entry name" value="TSP3_bac"/>
</dbReference>
<dbReference type="AlphaFoldDB" id="A0A9E7BZM2"/>
<reference evidence="6" key="1">
    <citation type="journal article" date="2022" name="Int. J. Syst. Evol. Microbiol.">
        <title>Pseudomonas aegrilactucae sp. nov. and Pseudomonas morbosilactucae sp. nov., pathogens causing bacterial rot of lettuce in Japan.</title>
        <authorList>
            <person name="Sawada H."/>
            <person name="Fujikawa T."/>
            <person name="Satou M."/>
        </authorList>
    </citation>
    <scope>NUCLEOTIDE SEQUENCE</scope>
    <source>
        <strain evidence="6">0166_1</strain>
    </source>
</reference>
<evidence type="ECO:0000313" key="6">
    <source>
        <dbReference type="EMBL" id="UGS34647.1"/>
    </source>
</evidence>
<feature type="region of interest" description="Disordered" evidence="5">
    <location>
        <begin position="194"/>
        <end position="413"/>
    </location>
</feature>
<evidence type="ECO:0000256" key="2">
    <source>
        <dbReference type="ARBA" id="ARBA00022525"/>
    </source>
</evidence>
<dbReference type="SUPFAM" id="SSF103647">
    <property type="entry name" value="TSP type-3 repeat"/>
    <property type="match status" value="1"/>
</dbReference>
<comment type="subcellular location">
    <subcellularLocation>
        <location evidence="1">Secreted</location>
    </subcellularLocation>
</comment>
<dbReference type="KEGG" id="sbae:DSM104329_01026"/>
<name>A0A9E7BZM2_9ACTN</name>
<keyword evidence="2" id="KW-0964">Secreted</keyword>
<organism evidence="6 7">
    <name type="scientific">Capillimicrobium parvum</name>
    <dbReference type="NCBI Taxonomy" id="2884022"/>
    <lineage>
        <taxon>Bacteria</taxon>
        <taxon>Bacillati</taxon>
        <taxon>Actinomycetota</taxon>
        <taxon>Thermoleophilia</taxon>
        <taxon>Solirubrobacterales</taxon>
        <taxon>Capillimicrobiaceae</taxon>
        <taxon>Capillimicrobium</taxon>
    </lineage>
</organism>
<protein>
    <submittedName>
        <fullName evidence="6">Uncharacterized protein</fullName>
    </submittedName>
</protein>
<dbReference type="Proteomes" id="UP001162834">
    <property type="component" value="Chromosome"/>
</dbReference>
<keyword evidence="7" id="KW-1185">Reference proteome</keyword>
<dbReference type="PANTHER" id="PTHR37467:SF1">
    <property type="entry name" value="EXPORTED CALCIUM-BINDING GLYCOPROTEIN"/>
    <property type="match status" value="1"/>
</dbReference>
<dbReference type="Gene3D" id="4.10.1080.10">
    <property type="entry name" value="TSP type-3 repeat"/>
    <property type="match status" value="1"/>
</dbReference>
<evidence type="ECO:0000256" key="1">
    <source>
        <dbReference type="ARBA" id="ARBA00004613"/>
    </source>
</evidence>
<keyword evidence="3" id="KW-0732">Signal</keyword>
<dbReference type="InterPro" id="IPR028974">
    <property type="entry name" value="TSP_type-3_rpt"/>
</dbReference>
<dbReference type="EMBL" id="CP087164">
    <property type="protein sequence ID" value="UGS34647.1"/>
    <property type="molecule type" value="Genomic_DNA"/>
</dbReference>
<evidence type="ECO:0000256" key="3">
    <source>
        <dbReference type="ARBA" id="ARBA00022729"/>
    </source>
</evidence>
<dbReference type="Pfam" id="PF18884">
    <property type="entry name" value="TSP3_bac"/>
    <property type="match status" value="4"/>
</dbReference>
<dbReference type="RefSeq" id="WP_259314311.1">
    <property type="nucleotide sequence ID" value="NZ_CP087164.1"/>
</dbReference>
<accession>A0A9E7BZM2</accession>
<dbReference type="GO" id="GO:0005509">
    <property type="term" value="F:calcium ion binding"/>
    <property type="evidence" value="ECO:0007669"/>
    <property type="project" value="InterPro"/>
</dbReference>
<dbReference type="PRINTS" id="PR01217">
    <property type="entry name" value="PRICHEXTENSN"/>
</dbReference>
<feature type="compositionally biased region" description="Basic and acidic residues" evidence="5">
    <location>
        <begin position="140"/>
        <end position="156"/>
    </location>
</feature>
<proteinExistence type="predicted"/>
<dbReference type="InterPro" id="IPR053180">
    <property type="entry name" value="Ca-binding_acidic-repeat"/>
</dbReference>
<feature type="compositionally biased region" description="Acidic residues" evidence="5">
    <location>
        <begin position="206"/>
        <end position="219"/>
    </location>
</feature>
<feature type="compositionally biased region" description="Low complexity" evidence="5">
    <location>
        <begin position="81"/>
        <end position="90"/>
    </location>
</feature>
<dbReference type="PANTHER" id="PTHR37467">
    <property type="entry name" value="EXPORTED CALCIUM-BINDING GLYCOPROTEIN-RELATED"/>
    <property type="match status" value="1"/>
</dbReference>
<feature type="compositionally biased region" description="Basic and acidic residues" evidence="5">
    <location>
        <begin position="194"/>
        <end position="205"/>
    </location>
</feature>